<sequence>MKDEGAYDPNFAFDHLPPLSQQINVFRAKSIEKIIGGTQPEQALQAFYQEARAAMLPAIAEAEAQAKDIQNAADIVLHLLDGIFLKRDSPPRRSDAFDVISNFGSSPEPVESAAMHSLGELQHCSYAFFRTLFASPIKATYRPNCPVSTTRDAATQTSASANRRPKTKALTLSTTTAASIIRNPVIANTTSTTNAAISVQSVISSEDALLSFSASTSVQACLNTTGSFKDRLIKGFPNFDAAKDHYQECLMTGVLEILKEDEATDMFYIVRQGFEPGVYTKRRHMLMEGLNYCGGDVRRFCGTLLEAHAAFNLLQSQGLIKRLR</sequence>
<dbReference type="EMBL" id="JADNRY010000171">
    <property type="protein sequence ID" value="KAF9062479.1"/>
    <property type="molecule type" value="Genomic_DNA"/>
</dbReference>
<gene>
    <name evidence="2" type="ORF">BDP27DRAFT_1427877</name>
</gene>
<accession>A0A9P5U1K1</accession>
<dbReference type="Proteomes" id="UP000772434">
    <property type="component" value="Unassembled WGS sequence"/>
</dbReference>
<name>A0A9P5U1K1_9AGAR</name>
<reference evidence="2" key="1">
    <citation type="submission" date="2020-11" db="EMBL/GenBank/DDBJ databases">
        <authorList>
            <consortium name="DOE Joint Genome Institute"/>
            <person name="Ahrendt S."/>
            <person name="Riley R."/>
            <person name="Andreopoulos W."/>
            <person name="Labutti K."/>
            <person name="Pangilinan J."/>
            <person name="Ruiz-Duenas F.J."/>
            <person name="Barrasa J.M."/>
            <person name="Sanchez-Garcia M."/>
            <person name="Camarero S."/>
            <person name="Miyauchi S."/>
            <person name="Serrano A."/>
            <person name="Linde D."/>
            <person name="Babiker R."/>
            <person name="Drula E."/>
            <person name="Ayuso-Fernandez I."/>
            <person name="Pacheco R."/>
            <person name="Padilla G."/>
            <person name="Ferreira P."/>
            <person name="Barriuso J."/>
            <person name="Kellner H."/>
            <person name="Castanera R."/>
            <person name="Alfaro M."/>
            <person name="Ramirez L."/>
            <person name="Pisabarro A.G."/>
            <person name="Kuo A."/>
            <person name="Tritt A."/>
            <person name="Lipzen A."/>
            <person name="He G."/>
            <person name="Yan M."/>
            <person name="Ng V."/>
            <person name="Cullen D."/>
            <person name="Martin F."/>
            <person name="Rosso M.-N."/>
            <person name="Henrissat B."/>
            <person name="Hibbett D."/>
            <person name="Martinez A.T."/>
            <person name="Grigoriev I.V."/>
        </authorList>
    </citation>
    <scope>NUCLEOTIDE SEQUENCE</scope>
    <source>
        <strain evidence="2">AH 40177</strain>
    </source>
</reference>
<comment type="caution">
    <text evidence="2">The sequence shown here is derived from an EMBL/GenBank/DDBJ whole genome shotgun (WGS) entry which is preliminary data.</text>
</comment>
<proteinExistence type="predicted"/>
<keyword evidence="3" id="KW-1185">Reference proteome</keyword>
<feature type="region of interest" description="Disordered" evidence="1">
    <location>
        <begin position="148"/>
        <end position="167"/>
    </location>
</feature>
<evidence type="ECO:0000313" key="2">
    <source>
        <dbReference type="EMBL" id="KAF9062479.1"/>
    </source>
</evidence>
<organism evidence="2 3">
    <name type="scientific">Rhodocollybia butyracea</name>
    <dbReference type="NCBI Taxonomy" id="206335"/>
    <lineage>
        <taxon>Eukaryota</taxon>
        <taxon>Fungi</taxon>
        <taxon>Dikarya</taxon>
        <taxon>Basidiomycota</taxon>
        <taxon>Agaricomycotina</taxon>
        <taxon>Agaricomycetes</taxon>
        <taxon>Agaricomycetidae</taxon>
        <taxon>Agaricales</taxon>
        <taxon>Marasmiineae</taxon>
        <taxon>Omphalotaceae</taxon>
        <taxon>Rhodocollybia</taxon>
    </lineage>
</organism>
<feature type="compositionally biased region" description="Polar residues" evidence="1">
    <location>
        <begin position="148"/>
        <end position="161"/>
    </location>
</feature>
<evidence type="ECO:0000313" key="3">
    <source>
        <dbReference type="Proteomes" id="UP000772434"/>
    </source>
</evidence>
<dbReference type="AlphaFoldDB" id="A0A9P5U1K1"/>
<dbReference type="OrthoDB" id="3037695at2759"/>
<protein>
    <submittedName>
        <fullName evidence="2">Uncharacterized protein</fullName>
    </submittedName>
</protein>
<evidence type="ECO:0000256" key="1">
    <source>
        <dbReference type="SAM" id="MobiDB-lite"/>
    </source>
</evidence>